<feature type="transmembrane region" description="Helical" evidence="5">
    <location>
        <begin position="167"/>
        <end position="186"/>
    </location>
</feature>
<evidence type="ECO:0000256" key="5">
    <source>
        <dbReference type="SAM" id="Phobius"/>
    </source>
</evidence>
<dbReference type="InterPro" id="IPR036259">
    <property type="entry name" value="MFS_trans_sf"/>
</dbReference>
<feature type="transmembrane region" description="Helical" evidence="5">
    <location>
        <begin position="144"/>
        <end position="161"/>
    </location>
</feature>
<feature type="transmembrane region" description="Helical" evidence="5">
    <location>
        <begin position="254"/>
        <end position="273"/>
    </location>
</feature>
<dbReference type="InterPro" id="IPR020846">
    <property type="entry name" value="MFS_dom"/>
</dbReference>
<accession>A0A6I8R6P2</accession>
<feature type="transmembrane region" description="Helical" evidence="5">
    <location>
        <begin position="373"/>
        <end position="395"/>
    </location>
</feature>
<evidence type="ECO:0000313" key="7">
    <source>
        <dbReference type="Ensembl" id="ENSXETP00000077597"/>
    </source>
</evidence>
<proteinExistence type="predicted"/>
<evidence type="ECO:0000256" key="1">
    <source>
        <dbReference type="ARBA" id="ARBA00004141"/>
    </source>
</evidence>
<name>A0A6I8R6P2_XENTR</name>
<dbReference type="AlphaFoldDB" id="A0A6I8R6P2"/>
<gene>
    <name evidence="7" type="primary">slc22a8</name>
</gene>
<feature type="transmembrane region" description="Helical" evidence="5">
    <location>
        <begin position="225"/>
        <end position="247"/>
    </location>
</feature>
<evidence type="ECO:0000256" key="3">
    <source>
        <dbReference type="ARBA" id="ARBA00022989"/>
    </source>
</evidence>
<evidence type="ECO:0000256" key="2">
    <source>
        <dbReference type="ARBA" id="ARBA00022692"/>
    </source>
</evidence>
<keyword evidence="2 5" id="KW-0812">Transmembrane</keyword>
<dbReference type="GO" id="GO:0016020">
    <property type="term" value="C:membrane"/>
    <property type="evidence" value="ECO:0007669"/>
    <property type="project" value="UniProtKB-SubCell"/>
</dbReference>
<evidence type="ECO:0000256" key="4">
    <source>
        <dbReference type="ARBA" id="ARBA00023136"/>
    </source>
</evidence>
<dbReference type="InterPro" id="IPR005828">
    <property type="entry name" value="MFS_sugar_transport-like"/>
</dbReference>
<keyword evidence="3 5" id="KW-1133">Transmembrane helix</keyword>
<dbReference type="FunFam" id="1.20.1250.20:FF:000023">
    <property type="entry name" value="Solute carrier family 22 member 6"/>
    <property type="match status" value="1"/>
</dbReference>
<keyword evidence="4 5" id="KW-0472">Membrane</keyword>
<dbReference type="Bgee" id="ENSXETG00000026214">
    <property type="expression patterns" value="Expressed in mesonephros and 1 other cell type or tissue"/>
</dbReference>
<feature type="domain" description="Major facilitator superfamily (MFS) profile" evidence="6">
    <location>
        <begin position="27"/>
        <end position="591"/>
    </location>
</feature>
<dbReference type="PROSITE" id="PS50850">
    <property type="entry name" value="MFS"/>
    <property type="match status" value="1"/>
</dbReference>
<dbReference type="Ensembl" id="ENSXETT00000079519">
    <property type="protein sequence ID" value="ENSXETP00000077597"/>
    <property type="gene ID" value="ENSXETG00000026214"/>
</dbReference>
<dbReference type="Pfam" id="PF00083">
    <property type="entry name" value="Sugar_tr"/>
    <property type="match status" value="1"/>
</dbReference>
<feature type="transmembrane region" description="Helical" evidence="5">
    <location>
        <begin position="340"/>
        <end position="361"/>
    </location>
</feature>
<dbReference type="FunCoup" id="A0A6I8R6P2">
    <property type="interactions" value="57"/>
</dbReference>
<dbReference type="PANTHER" id="PTHR24064">
    <property type="entry name" value="SOLUTE CARRIER FAMILY 22 MEMBER"/>
    <property type="match status" value="1"/>
</dbReference>
<reference evidence="7" key="2">
    <citation type="submission" date="2020-05" db="UniProtKB">
        <authorList>
            <consortium name="Ensembl"/>
        </authorList>
    </citation>
    <scope>IDENTIFICATION</scope>
</reference>
<dbReference type="GO" id="GO:0022857">
    <property type="term" value="F:transmembrane transporter activity"/>
    <property type="evidence" value="ECO:0007669"/>
    <property type="project" value="InterPro"/>
</dbReference>
<dbReference type="SUPFAM" id="SSF103473">
    <property type="entry name" value="MFS general substrate transporter"/>
    <property type="match status" value="1"/>
</dbReference>
<dbReference type="PROSITE" id="PS00216">
    <property type="entry name" value="SUGAR_TRANSPORT_1"/>
    <property type="match status" value="1"/>
</dbReference>
<dbReference type="InParanoid" id="A0A6I8R6P2"/>
<feature type="transmembrane region" description="Helical" evidence="5">
    <location>
        <begin position="563"/>
        <end position="586"/>
    </location>
</feature>
<evidence type="ECO:0000259" key="6">
    <source>
        <dbReference type="PROSITE" id="PS50850"/>
    </source>
</evidence>
<organism evidence="7">
    <name type="scientific">Xenopus tropicalis</name>
    <name type="common">Western clawed frog</name>
    <name type="synonym">Silurana tropicalis</name>
    <dbReference type="NCBI Taxonomy" id="8364"/>
    <lineage>
        <taxon>Eukaryota</taxon>
        <taxon>Metazoa</taxon>
        <taxon>Chordata</taxon>
        <taxon>Craniata</taxon>
        <taxon>Vertebrata</taxon>
        <taxon>Euteleostomi</taxon>
        <taxon>Amphibia</taxon>
        <taxon>Batrachia</taxon>
        <taxon>Anura</taxon>
        <taxon>Pipoidea</taxon>
        <taxon>Pipidae</taxon>
        <taxon>Xenopodinae</taxon>
        <taxon>Xenopus</taxon>
        <taxon>Silurana</taxon>
    </lineage>
</organism>
<feature type="transmembrane region" description="Helical" evidence="5">
    <location>
        <begin position="12"/>
        <end position="32"/>
    </location>
</feature>
<dbReference type="GeneTree" id="ENSGT00940000154901"/>
<dbReference type="InterPro" id="IPR005829">
    <property type="entry name" value="Sugar_transporter_CS"/>
</dbReference>
<reference evidence="7" key="1">
    <citation type="journal article" date="2010" name="Science">
        <title>The genome of the Western clawed frog Xenopus tropicalis.</title>
        <authorList>
            <person name="Hellsten U."/>
            <person name="Harland R.M."/>
            <person name="Gilchrist M.J."/>
            <person name="Hendrix D."/>
            <person name="Jurka J."/>
            <person name="Kapitonov V."/>
            <person name="Ovcharenko I."/>
            <person name="Putnam N.H."/>
            <person name="Shu S."/>
            <person name="Taher L."/>
            <person name="Blitz I.L."/>
            <person name="Blumberg B."/>
            <person name="Dichmann D.S."/>
            <person name="Dubchak I."/>
            <person name="Amaya E."/>
            <person name="Detter J.C."/>
            <person name="Fletcher R."/>
            <person name="Gerhard D.S."/>
            <person name="Goodstein D."/>
            <person name="Graves T."/>
            <person name="Grigoriev I.V."/>
            <person name="Grimwood J."/>
            <person name="Kawashima T."/>
            <person name="Lindquist E."/>
            <person name="Lucas S.M."/>
            <person name="Mead P.E."/>
            <person name="Mitros T."/>
            <person name="Ogino H."/>
            <person name="Ohta Y."/>
            <person name="Poliakov A.V."/>
            <person name="Pollet N."/>
            <person name="Robert J."/>
            <person name="Salamov A."/>
            <person name="Sater A.K."/>
            <person name="Schmutz J."/>
            <person name="Terry A."/>
            <person name="Vize P.D."/>
            <person name="Warren W.C."/>
            <person name="Wells D."/>
            <person name="Wills A."/>
            <person name="Wilson R.K."/>
            <person name="Zimmerman L.B."/>
            <person name="Zorn A.M."/>
            <person name="Grainger R."/>
            <person name="Grammer T."/>
            <person name="Khokha M.K."/>
            <person name="Richardson P.M."/>
            <person name="Rokhsar D.S."/>
        </authorList>
    </citation>
    <scope>NUCLEOTIDE SEQUENCE [LARGE SCALE GENOMIC DNA]</scope>
    <source>
        <strain evidence="7">Nigerian</strain>
    </source>
</reference>
<feature type="transmembrane region" description="Helical" evidence="5">
    <location>
        <begin position="401"/>
        <end position="419"/>
    </location>
</feature>
<protein>
    <submittedName>
        <fullName evidence="7">Solute carrier family 22 (organic anion transporter), member 8</fullName>
    </submittedName>
</protein>
<dbReference type="Gene3D" id="1.20.1250.20">
    <property type="entry name" value="MFS general substrate transporter like domains"/>
    <property type="match status" value="2"/>
</dbReference>
<dbReference type="CDD" id="cd17446">
    <property type="entry name" value="MFS_SLC22A6_OAT1_like"/>
    <property type="match status" value="1"/>
</dbReference>
<comment type="subcellular location">
    <subcellularLocation>
        <location evidence="1">Membrane</location>
        <topology evidence="1">Multi-pass membrane protein</topology>
    </subcellularLocation>
</comment>
<sequence length="633" mass="70561">MSFAELLERTGGMGRFQITQVVLLCFPILLMASHNLLQNFSAAIPDHKCKANDTGYQSNSTDETGYERLSAPLDANGQPDRCLEYVEIQWRMVGSNSTWNNSSELATRPCTIGWEYSKDEFSSTIITEWDLVCGRKTRRQLAQSIYMGGVLVGAIILGGLSDRYGRRALLIWSYFQLAVSGVCAAFSPNYLSYCIFRFLTGMALSGIGLNTTALIVEWVPTRVRTVTGTLAGFSYTAGQLLLAGLAYGMRDWRWLQLCVSLPFFIYFLYAWWFPESARWLVLSGKPEKAVKEIRKVANLNGKKEEGEKITLESLKSEMIKELASAKSSYSVIDLVRTNTIRRISCALSLVWFSTSFAYYGLAMDLQKFNVSIYLIQVIFGAVDFPAKLVSATAMIYVGRKFTQFMSLILGGIAIIANIFVPNELQTVRTSLAVFGKGCLAASFSCIFLYTTELYPTVISGYQRADPMIVGGSEKGHRGVAHRYAFGFVTQTTCIQGLWSFWWMCEDHGQEMMQNDLTMHHRHTATLHTNVVLVQTRQSGLGMCSTMARIGGIVAPLVKILGELYPFVPLLIYGGAPIISGLCVFFLPETVNKPLPDTIEEVEKGINAPKKEIEKNEMDSLKRGMKENPVNEVL</sequence>
<feature type="transmembrane region" description="Helical" evidence="5">
    <location>
        <begin position="198"/>
        <end position="219"/>
    </location>
</feature>